<organism evidence="4 5">
    <name type="scientific">Enterovibrio qingdaonensis</name>
    <dbReference type="NCBI Taxonomy" id="2899818"/>
    <lineage>
        <taxon>Bacteria</taxon>
        <taxon>Pseudomonadati</taxon>
        <taxon>Pseudomonadota</taxon>
        <taxon>Gammaproteobacteria</taxon>
        <taxon>Vibrionales</taxon>
        <taxon>Vibrionaceae</taxon>
        <taxon>Enterovibrio</taxon>
    </lineage>
</organism>
<evidence type="ECO:0000256" key="1">
    <source>
        <dbReference type="ARBA" id="ARBA00004196"/>
    </source>
</evidence>
<dbReference type="Gene3D" id="1.20.1420.20">
    <property type="entry name" value="M75 peptidase, HXXE motif"/>
    <property type="match status" value="1"/>
</dbReference>
<evidence type="ECO:0000313" key="5">
    <source>
        <dbReference type="Proteomes" id="UP001149821"/>
    </source>
</evidence>
<sequence length="341" mass="37441">MNLTGYMTALKWPFVVFCVTALIGCGLEAKTADMSDKLWASQQQSAKHFLDAVSNLAISTGALCQIKSGKQQEEKTKQAWLNAVTAWAPLQGANVGNAKAAALSWQIQFFPDKKNTTGRKMSRLIQSGGPYSVASLSNESVAVQGLGAMEWLLFDPSNMKDVKTHCSLMVVTSKHLVNSAEALVTSWEINPWGQTNKNQLEADALRLLTAQLETAIKSIEIPMGKPGYPKPYQAPFWRSQQSLTATRENIAHLRTLYEQIMRPVLIDNGHPELAKRLSVHWLTALESIPEGEGLKALLDTKAGYRDLITLLNNLEYINIALREEVGPALGMIVGFNSTDGD</sequence>
<name>A0ABT5QQ74_9GAMM</name>
<comment type="subcellular location">
    <subcellularLocation>
        <location evidence="1">Cell envelope</location>
    </subcellularLocation>
</comment>
<comment type="caution">
    <text evidence="4">The sequence shown here is derived from an EMBL/GenBank/DDBJ whole genome shotgun (WGS) entry which is preliminary data.</text>
</comment>
<evidence type="ECO:0000259" key="3">
    <source>
        <dbReference type="Pfam" id="PF09375"/>
    </source>
</evidence>
<dbReference type="Pfam" id="PF09375">
    <property type="entry name" value="Peptidase_M75"/>
    <property type="match status" value="1"/>
</dbReference>
<dbReference type="Proteomes" id="UP001149821">
    <property type="component" value="Unassembled WGS sequence"/>
</dbReference>
<proteinExistence type="predicted"/>
<dbReference type="InterPro" id="IPR034984">
    <property type="entry name" value="Imelysin-like_IPPA"/>
</dbReference>
<evidence type="ECO:0000256" key="2">
    <source>
        <dbReference type="ARBA" id="ARBA00022729"/>
    </source>
</evidence>
<keyword evidence="5" id="KW-1185">Reference proteome</keyword>
<protein>
    <submittedName>
        <fullName evidence="4">Imelysin family protein</fullName>
    </submittedName>
</protein>
<gene>
    <name evidence="4" type="ORF">LRP49_16820</name>
</gene>
<keyword evidence="2" id="KW-0732">Signal</keyword>
<evidence type="ECO:0000313" key="4">
    <source>
        <dbReference type="EMBL" id="MDD1782838.1"/>
    </source>
</evidence>
<dbReference type="CDD" id="cd14659">
    <property type="entry name" value="Imelysin-like_IPPA"/>
    <property type="match status" value="1"/>
</dbReference>
<dbReference type="RefSeq" id="WP_274143472.1">
    <property type="nucleotide sequence ID" value="NZ_JAJUBB010000013.1"/>
</dbReference>
<reference evidence="4" key="1">
    <citation type="submission" date="2021-12" db="EMBL/GenBank/DDBJ databases">
        <title>Enterovibrio ZSDZ35 sp. nov. and Enterovibrio ZSDZ42 sp. nov., isolated from coastal seawater in Qingdao.</title>
        <authorList>
            <person name="Zhang P."/>
        </authorList>
    </citation>
    <scope>NUCLEOTIDE SEQUENCE</scope>
    <source>
        <strain evidence="4">ZSDZ35</strain>
    </source>
</reference>
<dbReference type="InterPro" id="IPR018976">
    <property type="entry name" value="Imelysin-like"/>
</dbReference>
<accession>A0ABT5QQ74</accession>
<dbReference type="EMBL" id="JAJUBB010000013">
    <property type="protein sequence ID" value="MDD1782838.1"/>
    <property type="molecule type" value="Genomic_DNA"/>
</dbReference>
<dbReference type="InterPro" id="IPR038352">
    <property type="entry name" value="Imelysin_sf"/>
</dbReference>
<feature type="domain" description="Imelysin-like" evidence="3">
    <location>
        <begin position="44"/>
        <end position="315"/>
    </location>
</feature>